<name>A0ABX0UZI3_9HYPH</name>
<sequence>MKGNHRISTTGNGSHEDDGPGIAPHAGRRVQAGAESPMHDDTRAETRAAATRMDAHRRRQEIRNIVMTTTLPKRHLSSRGRTVHLIRAKA</sequence>
<protein>
    <submittedName>
        <fullName evidence="2">Uncharacterized protein</fullName>
    </submittedName>
</protein>
<organism evidence="2 3">
    <name type="scientific">Pseudochelatococcus lubricantis</name>
    <dbReference type="NCBI Taxonomy" id="1538102"/>
    <lineage>
        <taxon>Bacteria</taxon>
        <taxon>Pseudomonadati</taxon>
        <taxon>Pseudomonadota</taxon>
        <taxon>Alphaproteobacteria</taxon>
        <taxon>Hyphomicrobiales</taxon>
        <taxon>Chelatococcaceae</taxon>
        <taxon>Pseudochelatococcus</taxon>
    </lineage>
</organism>
<feature type="region of interest" description="Disordered" evidence="1">
    <location>
        <begin position="1"/>
        <end position="57"/>
    </location>
</feature>
<dbReference type="EMBL" id="JAASQI010000003">
    <property type="protein sequence ID" value="NIJ57704.1"/>
    <property type="molecule type" value="Genomic_DNA"/>
</dbReference>
<feature type="compositionally biased region" description="Polar residues" evidence="1">
    <location>
        <begin position="1"/>
        <end position="13"/>
    </location>
</feature>
<evidence type="ECO:0000256" key="1">
    <source>
        <dbReference type="SAM" id="MobiDB-lite"/>
    </source>
</evidence>
<dbReference type="RefSeq" id="WP_166950584.1">
    <property type="nucleotide sequence ID" value="NZ_JAASQI010000003.1"/>
</dbReference>
<gene>
    <name evidence="2" type="ORF">FHS82_001540</name>
</gene>
<dbReference type="Proteomes" id="UP001429580">
    <property type="component" value="Unassembled WGS sequence"/>
</dbReference>
<evidence type="ECO:0000313" key="2">
    <source>
        <dbReference type="EMBL" id="NIJ57704.1"/>
    </source>
</evidence>
<feature type="compositionally biased region" description="Basic and acidic residues" evidence="1">
    <location>
        <begin position="37"/>
        <end position="46"/>
    </location>
</feature>
<proteinExistence type="predicted"/>
<reference evidence="2 3" key="1">
    <citation type="submission" date="2020-03" db="EMBL/GenBank/DDBJ databases">
        <title>Genomic Encyclopedia of Type Strains, Phase IV (KMG-IV): sequencing the most valuable type-strain genomes for metagenomic binning, comparative biology and taxonomic classification.</title>
        <authorList>
            <person name="Goeker M."/>
        </authorList>
    </citation>
    <scope>NUCLEOTIDE SEQUENCE [LARGE SCALE GENOMIC DNA]</scope>
    <source>
        <strain evidence="2 3">DSM 103870</strain>
    </source>
</reference>
<evidence type="ECO:0000313" key="3">
    <source>
        <dbReference type="Proteomes" id="UP001429580"/>
    </source>
</evidence>
<accession>A0ABX0UZI3</accession>
<comment type="caution">
    <text evidence="2">The sequence shown here is derived from an EMBL/GenBank/DDBJ whole genome shotgun (WGS) entry which is preliminary data.</text>
</comment>
<keyword evidence="3" id="KW-1185">Reference proteome</keyword>